<protein>
    <submittedName>
        <fullName evidence="8">Uncharacterized protein</fullName>
    </submittedName>
</protein>
<feature type="region of interest" description="Disordered" evidence="7">
    <location>
        <begin position="125"/>
        <end position="156"/>
    </location>
</feature>
<dbReference type="GO" id="GO:0006955">
    <property type="term" value="P:immune response"/>
    <property type="evidence" value="ECO:0007669"/>
    <property type="project" value="TreeGrafter"/>
</dbReference>
<feature type="compositionally biased region" description="Polar residues" evidence="7">
    <location>
        <begin position="125"/>
        <end position="142"/>
    </location>
</feature>
<proteinExistence type="inferred from homology"/>
<keyword evidence="6" id="KW-0067">ATP-binding</keyword>
<keyword evidence="5" id="KW-0418">Kinase</keyword>
<feature type="compositionally biased region" description="Gly residues" evidence="7">
    <location>
        <begin position="1"/>
        <end position="24"/>
    </location>
</feature>
<dbReference type="PANTHER" id="PTHR46716:SF1">
    <property type="entry name" value="MITOGEN-ACTIVATED PROTEIN KINASE KINASE KINASE 7"/>
    <property type="match status" value="1"/>
</dbReference>
<keyword evidence="4" id="KW-0547">Nucleotide-binding</keyword>
<accession>A0AAE1ER83</accession>
<dbReference type="Proteomes" id="UP001286313">
    <property type="component" value="Unassembled WGS sequence"/>
</dbReference>
<evidence type="ECO:0000313" key="8">
    <source>
        <dbReference type="EMBL" id="KAK3859910.1"/>
    </source>
</evidence>
<gene>
    <name evidence="8" type="ORF">Pcinc_034003</name>
</gene>
<dbReference type="GO" id="GO:0005524">
    <property type="term" value="F:ATP binding"/>
    <property type="evidence" value="ECO:0007669"/>
    <property type="project" value="UniProtKB-KW"/>
</dbReference>
<evidence type="ECO:0000256" key="3">
    <source>
        <dbReference type="ARBA" id="ARBA00022679"/>
    </source>
</evidence>
<evidence type="ECO:0000313" key="9">
    <source>
        <dbReference type="Proteomes" id="UP001286313"/>
    </source>
</evidence>
<dbReference type="GO" id="GO:0004709">
    <property type="term" value="F:MAP kinase kinase kinase activity"/>
    <property type="evidence" value="ECO:0007669"/>
    <property type="project" value="TreeGrafter"/>
</dbReference>
<keyword evidence="9" id="KW-1185">Reference proteome</keyword>
<evidence type="ECO:0000256" key="2">
    <source>
        <dbReference type="ARBA" id="ARBA00022527"/>
    </source>
</evidence>
<organism evidence="8 9">
    <name type="scientific">Petrolisthes cinctipes</name>
    <name type="common">Flat porcelain crab</name>
    <dbReference type="NCBI Taxonomy" id="88211"/>
    <lineage>
        <taxon>Eukaryota</taxon>
        <taxon>Metazoa</taxon>
        <taxon>Ecdysozoa</taxon>
        <taxon>Arthropoda</taxon>
        <taxon>Crustacea</taxon>
        <taxon>Multicrustacea</taxon>
        <taxon>Malacostraca</taxon>
        <taxon>Eumalacostraca</taxon>
        <taxon>Eucarida</taxon>
        <taxon>Decapoda</taxon>
        <taxon>Pleocyemata</taxon>
        <taxon>Anomura</taxon>
        <taxon>Galatheoidea</taxon>
        <taxon>Porcellanidae</taxon>
        <taxon>Petrolisthes</taxon>
    </lineage>
</organism>
<evidence type="ECO:0000256" key="4">
    <source>
        <dbReference type="ARBA" id="ARBA00022741"/>
    </source>
</evidence>
<reference evidence="8" key="1">
    <citation type="submission" date="2023-10" db="EMBL/GenBank/DDBJ databases">
        <title>Genome assemblies of two species of porcelain crab, Petrolisthes cinctipes and Petrolisthes manimaculis (Anomura: Porcellanidae).</title>
        <authorList>
            <person name="Angst P."/>
        </authorList>
    </citation>
    <scope>NUCLEOTIDE SEQUENCE</scope>
    <source>
        <strain evidence="8">PB745_01</strain>
        <tissue evidence="8">Gill</tissue>
    </source>
</reference>
<evidence type="ECO:0000256" key="1">
    <source>
        <dbReference type="ARBA" id="ARBA00006529"/>
    </source>
</evidence>
<keyword evidence="2" id="KW-0723">Serine/threonine-protein kinase</keyword>
<evidence type="ECO:0000256" key="7">
    <source>
        <dbReference type="SAM" id="MobiDB-lite"/>
    </source>
</evidence>
<feature type="non-terminal residue" evidence="8">
    <location>
        <position position="1"/>
    </location>
</feature>
<evidence type="ECO:0000256" key="6">
    <source>
        <dbReference type="ARBA" id="ARBA00022840"/>
    </source>
</evidence>
<dbReference type="EMBL" id="JAWQEG010004871">
    <property type="protein sequence ID" value="KAK3859910.1"/>
    <property type="molecule type" value="Genomic_DNA"/>
</dbReference>
<dbReference type="GO" id="GO:0007254">
    <property type="term" value="P:JNK cascade"/>
    <property type="evidence" value="ECO:0007669"/>
    <property type="project" value="TreeGrafter"/>
</dbReference>
<sequence length="156" mass="17522">GGSQSREGVGVGGGQGEGGRGGGGPDEEELGEYWDLLENEMRPIKPIPSCSDSQRIFSDHKEMAGKYLVLQTEIFNLQKTKTTLEEKLSQAEKLDRLGSQRYTTKIRELENKKDQLRLTHSRLRQQLEQISARQQQSEGQDSQNHDPHLNLPLTPP</sequence>
<comment type="caution">
    <text evidence="8">The sequence shown here is derived from an EMBL/GenBank/DDBJ whole genome shotgun (WGS) entry which is preliminary data.</text>
</comment>
<feature type="region of interest" description="Disordered" evidence="7">
    <location>
        <begin position="1"/>
        <end position="30"/>
    </location>
</feature>
<dbReference type="AlphaFoldDB" id="A0AAE1ER83"/>
<evidence type="ECO:0000256" key="5">
    <source>
        <dbReference type="ARBA" id="ARBA00022777"/>
    </source>
</evidence>
<keyword evidence="3" id="KW-0808">Transferase</keyword>
<dbReference type="GO" id="GO:0043123">
    <property type="term" value="P:positive regulation of canonical NF-kappaB signal transduction"/>
    <property type="evidence" value="ECO:0007669"/>
    <property type="project" value="TreeGrafter"/>
</dbReference>
<dbReference type="PANTHER" id="PTHR46716">
    <property type="entry name" value="MITOGEN-ACTIVATED PROTEIN KINASE KINASE KINASE 7"/>
    <property type="match status" value="1"/>
</dbReference>
<name>A0AAE1ER83_PETCI</name>
<comment type="similarity">
    <text evidence="1">Belongs to the protein kinase superfamily. STE Ser/Thr protein kinase family. MAP kinase kinase kinase subfamily.</text>
</comment>